<evidence type="ECO:0000313" key="3">
    <source>
        <dbReference type="Proteomes" id="UP001595075"/>
    </source>
</evidence>
<feature type="compositionally biased region" description="Basic and acidic residues" evidence="1">
    <location>
        <begin position="79"/>
        <end position="94"/>
    </location>
</feature>
<accession>A0ABR4CNT2</accession>
<feature type="region of interest" description="Disordered" evidence="1">
    <location>
        <begin position="1"/>
        <end position="139"/>
    </location>
</feature>
<feature type="compositionally biased region" description="Basic and acidic residues" evidence="1">
    <location>
        <begin position="41"/>
        <end position="55"/>
    </location>
</feature>
<evidence type="ECO:0000256" key="1">
    <source>
        <dbReference type="SAM" id="MobiDB-lite"/>
    </source>
</evidence>
<reference evidence="2 3" key="1">
    <citation type="journal article" date="2024" name="Commun. Biol.">
        <title>Comparative genomic analysis of thermophilic fungi reveals convergent evolutionary adaptations and gene losses.</title>
        <authorList>
            <person name="Steindorff A.S."/>
            <person name="Aguilar-Pontes M.V."/>
            <person name="Robinson A.J."/>
            <person name="Andreopoulos B."/>
            <person name="LaButti K."/>
            <person name="Kuo A."/>
            <person name="Mondo S."/>
            <person name="Riley R."/>
            <person name="Otillar R."/>
            <person name="Haridas S."/>
            <person name="Lipzen A."/>
            <person name="Grimwood J."/>
            <person name="Schmutz J."/>
            <person name="Clum A."/>
            <person name="Reid I.D."/>
            <person name="Moisan M.C."/>
            <person name="Butler G."/>
            <person name="Nguyen T.T.M."/>
            <person name="Dewar K."/>
            <person name="Conant G."/>
            <person name="Drula E."/>
            <person name="Henrissat B."/>
            <person name="Hansel C."/>
            <person name="Singer S."/>
            <person name="Hutchinson M.I."/>
            <person name="de Vries R.P."/>
            <person name="Natvig D.O."/>
            <person name="Powell A.J."/>
            <person name="Tsang A."/>
            <person name="Grigoriev I.V."/>
        </authorList>
    </citation>
    <scope>NUCLEOTIDE SEQUENCE [LARGE SCALE GENOMIC DNA]</scope>
    <source>
        <strain evidence="2 3">CBS 494.80</strain>
    </source>
</reference>
<proteinExistence type="predicted"/>
<name>A0ABR4CNT2_9HELO</name>
<evidence type="ECO:0008006" key="4">
    <source>
        <dbReference type="Google" id="ProtNLM"/>
    </source>
</evidence>
<feature type="compositionally biased region" description="Basic and acidic residues" evidence="1">
    <location>
        <begin position="118"/>
        <end position="128"/>
    </location>
</feature>
<organism evidence="2 3">
    <name type="scientific">Oculimacula yallundae</name>
    <dbReference type="NCBI Taxonomy" id="86028"/>
    <lineage>
        <taxon>Eukaryota</taxon>
        <taxon>Fungi</taxon>
        <taxon>Dikarya</taxon>
        <taxon>Ascomycota</taxon>
        <taxon>Pezizomycotina</taxon>
        <taxon>Leotiomycetes</taxon>
        <taxon>Helotiales</taxon>
        <taxon>Ploettnerulaceae</taxon>
        <taxon>Oculimacula</taxon>
    </lineage>
</organism>
<dbReference type="Proteomes" id="UP001595075">
    <property type="component" value="Unassembled WGS sequence"/>
</dbReference>
<comment type="caution">
    <text evidence="2">The sequence shown here is derived from an EMBL/GenBank/DDBJ whole genome shotgun (WGS) entry which is preliminary data.</text>
</comment>
<protein>
    <recommendedName>
        <fullName evidence="4">HMG box domain-containing protein</fullName>
    </recommendedName>
</protein>
<dbReference type="EMBL" id="JAZHXI010000006">
    <property type="protein sequence ID" value="KAL2070973.1"/>
    <property type="molecule type" value="Genomic_DNA"/>
</dbReference>
<gene>
    <name evidence="2" type="ORF">VTL71DRAFT_13999</name>
</gene>
<feature type="compositionally biased region" description="Polar residues" evidence="1">
    <location>
        <begin position="1"/>
        <end position="27"/>
    </location>
</feature>
<evidence type="ECO:0000313" key="2">
    <source>
        <dbReference type="EMBL" id="KAL2070973.1"/>
    </source>
</evidence>
<sequence length="348" mass="40525">MPSLPNNHAYTRLSQDSGNDSYWSYDSSADMHVLTSKKEKKKLDTKSKTKTKTKEPFVSAPNSKWEPLIPRSRPKPRKVNADTIKDKSKTKTKEPFVPAPNSKWEPLIPRSRPKPKKVNADTNRDKDKKGKRREFASYFMGKKGEKKEEKDAIKRPWYKPSLVAEVKAEWKKASEEHNKSVEERAENERQSLISMKTTLPAYQNWDDFVASRKGGWRLWNKYELQFRQEFRIGSHKAGHGMLGADYHKKFNYNGADTAMLTGEPCEFHGDTRCYCVRYKHLKWGHWCLFDFVEFAKSEGVKRGGEKKLEVEEIELCWKCRRVDEGCKCEDAKEELSDVLGRMKLVDFA</sequence>
<keyword evidence="3" id="KW-1185">Reference proteome</keyword>